<keyword evidence="2" id="KW-1185">Reference proteome</keyword>
<dbReference type="AlphaFoldDB" id="A0A4Z2JBK7"/>
<proteinExistence type="predicted"/>
<accession>A0A4Z2JBK7</accession>
<dbReference type="Proteomes" id="UP000314294">
    <property type="component" value="Unassembled WGS sequence"/>
</dbReference>
<evidence type="ECO:0000313" key="1">
    <source>
        <dbReference type="EMBL" id="TNN87387.1"/>
    </source>
</evidence>
<gene>
    <name evidence="1" type="ORF">EYF80_002588</name>
</gene>
<organism evidence="1 2">
    <name type="scientific">Liparis tanakae</name>
    <name type="common">Tanaka's snailfish</name>
    <dbReference type="NCBI Taxonomy" id="230148"/>
    <lineage>
        <taxon>Eukaryota</taxon>
        <taxon>Metazoa</taxon>
        <taxon>Chordata</taxon>
        <taxon>Craniata</taxon>
        <taxon>Vertebrata</taxon>
        <taxon>Euteleostomi</taxon>
        <taxon>Actinopterygii</taxon>
        <taxon>Neopterygii</taxon>
        <taxon>Teleostei</taxon>
        <taxon>Neoteleostei</taxon>
        <taxon>Acanthomorphata</taxon>
        <taxon>Eupercaria</taxon>
        <taxon>Perciformes</taxon>
        <taxon>Cottioidei</taxon>
        <taxon>Cottales</taxon>
        <taxon>Liparidae</taxon>
        <taxon>Liparis</taxon>
    </lineage>
</organism>
<dbReference type="EMBL" id="SRLO01000011">
    <property type="protein sequence ID" value="TNN87387.1"/>
    <property type="molecule type" value="Genomic_DNA"/>
</dbReference>
<sequence length="130" mass="14664">MSIITIKWCPVQRLLLLRSSFSPHENNEKDLHSRRHSEGLPAWAAVMTVWGLGGGATGARCAVSRAWRVPSSRSPTVMASICRRSCRRSRRLSPLRSSLRVLRDARWRTDEFILILSCCSADMSCRNTGH</sequence>
<reference evidence="1 2" key="1">
    <citation type="submission" date="2019-03" db="EMBL/GenBank/DDBJ databases">
        <title>First draft genome of Liparis tanakae, snailfish: a comprehensive survey of snailfish specific genes.</title>
        <authorList>
            <person name="Kim W."/>
            <person name="Song I."/>
            <person name="Jeong J.-H."/>
            <person name="Kim D."/>
            <person name="Kim S."/>
            <person name="Ryu S."/>
            <person name="Song J.Y."/>
            <person name="Lee S.K."/>
        </authorList>
    </citation>
    <scope>NUCLEOTIDE SEQUENCE [LARGE SCALE GENOMIC DNA]</scope>
    <source>
        <tissue evidence="1">Muscle</tissue>
    </source>
</reference>
<evidence type="ECO:0000313" key="2">
    <source>
        <dbReference type="Proteomes" id="UP000314294"/>
    </source>
</evidence>
<name>A0A4Z2JBK7_9TELE</name>
<protein>
    <submittedName>
        <fullName evidence="1">Uncharacterized protein</fullName>
    </submittedName>
</protein>
<comment type="caution">
    <text evidence="1">The sequence shown here is derived from an EMBL/GenBank/DDBJ whole genome shotgun (WGS) entry which is preliminary data.</text>
</comment>